<evidence type="ECO:0000313" key="11">
    <source>
        <dbReference type="Proteomes" id="UP000494206"/>
    </source>
</evidence>
<comment type="caution">
    <text evidence="10">The sequence shown here is derived from an EMBL/GenBank/DDBJ whole genome shotgun (WGS) entry which is preliminary data.</text>
</comment>
<feature type="transmembrane region" description="Helical" evidence="8">
    <location>
        <begin position="198"/>
        <end position="217"/>
    </location>
</feature>
<dbReference type="Proteomes" id="UP000494206">
    <property type="component" value="Unassembled WGS sequence"/>
</dbReference>
<dbReference type="SUPFAM" id="SSF53474">
    <property type="entry name" value="alpha/beta-Hydrolases"/>
    <property type="match status" value="1"/>
</dbReference>
<feature type="transmembrane region" description="Helical" evidence="8">
    <location>
        <begin position="107"/>
        <end position="133"/>
    </location>
</feature>
<evidence type="ECO:0000256" key="7">
    <source>
        <dbReference type="ARBA" id="ARBA00023136"/>
    </source>
</evidence>
<dbReference type="PRINTS" id="PR01072">
    <property type="entry name" value="PRESENILIN"/>
</dbReference>
<accession>A0A8S1FE06</accession>
<dbReference type="PANTHER" id="PTHR10202:SF13">
    <property type="entry name" value="PRESENILIN HOMOLOG"/>
    <property type="match status" value="1"/>
</dbReference>
<dbReference type="InterPro" id="IPR001108">
    <property type="entry name" value="Peptidase_A22A"/>
</dbReference>
<feature type="transmembrane region" description="Helical" evidence="8">
    <location>
        <begin position="140"/>
        <end position="161"/>
    </location>
</feature>
<dbReference type="GO" id="GO:0055074">
    <property type="term" value="P:calcium ion homeostasis"/>
    <property type="evidence" value="ECO:0007669"/>
    <property type="project" value="TreeGrafter"/>
</dbReference>
<dbReference type="InterPro" id="IPR029058">
    <property type="entry name" value="AB_hydrolase_fold"/>
</dbReference>
<sequence length="728" mass="81774">MDQNVVPNEARPGENSGLRETTANPVEYGATHAVNVNEQAANSGSPQIKDSELSYGASHVINLFLPVTVCMAFVVFTMNTVDFYNKNDGRHLLYTPFVKDTDDIGEIALMSLGNALVMLCVVVVMTVLLIILYKYRCYKIIHGWLIMSSFLLLFLFSAIYVQEVLKAFNITLSNITVLFLLANYGILGMMCIHWKGPLRLQQAYLITMSALMALVFIKYLPEWTVWCVLFIISVWDLVAVLSPKGPLRYLVETAQERNEPIFPALIYSSGMLYPYTLFTMVSAVNEVPKTNEDPNPNEGQSSNEGLNPNGGVKLGLGDFIFYSVLLGKASSYFDWNTTLACYIAILIGLCFTLLLLAVFKRALPALPISIFFGLIFYFCTRWIITPFVTERKLSNQKSLAKKKYFDLNEFIKKVDVSYVTGKNMNKNITVTATYIDSGINENTRATIIGMGGSPGSHNDFKYMKEICEKRNIRLLCINWPGSEFVEGGIEDSYTNPERNSFATAFLDKLNVKHCNRLILMGHSRGCENALQLAAILSKEKWPIFGTVLLNSPGLESHKGVRTRIGVINSAAYLVKLNNPIMNMILHPLLNFFYNNMVGLRVPNGAVAAAAILPLTTFYFDRQTEYIEKIIKDTEIKAFYGYGAKDFLIEEHISENLAKAFRGAEHYVIHNKNDAAKALEQARHHLINGKRFVTANFTQEGHFLQKSYPEFAIELLDAMITSDELKSTN</sequence>
<dbReference type="PANTHER" id="PTHR10202">
    <property type="entry name" value="PRESENILIN"/>
    <property type="match status" value="1"/>
</dbReference>
<reference evidence="10 11" key="1">
    <citation type="submission" date="2020-04" db="EMBL/GenBank/DDBJ databases">
        <authorList>
            <person name="Laetsch R D."/>
            <person name="Stevens L."/>
            <person name="Kumar S."/>
            <person name="Blaxter L. M."/>
        </authorList>
    </citation>
    <scope>NUCLEOTIDE SEQUENCE [LARGE SCALE GENOMIC DNA]</scope>
</reference>
<dbReference type="FunFam" id="1.10.472.100:FF:000001">
    <property type="entry name" value="Presenilin"/>
    <property type="match status" value="1"/>
</dbReference>
<comment type="similarity">
    <text evidence="1 8">Belongs to the peptidase A22A family.</text>
</comment>
<keyword evidence="7 8" id="KW-0472">Membrane</keyword>
<dbReference type="InterPro" id="IPR006639">
    <property type="entry name" value="Preselin/SPP"/>
</dbReference>
<dbReference type="GO" id="GO:0070765">
    <property type="term" value="C:gamma-secretase complex"/>
    <property type="evidence" value="ECO:0007669"/>
    <property type="project" value="TreeGrafter"/>
</dbReference>
<keyword evidence="6 8" id="KW-0333">Golgi apparatus</keyword>
<dbReference type="Gene3D" id="3.40.50.1820">
    <property type="entry name" value="alpha/beta hydrolase"/>
    <property type="match status" value="1"/>
</dbReference>
<dbReference type="Pfam" id="PF06342">
    <property type="entry name" value="DUF1057"/>
    <property type="match status" value="1"/>
</dbReference>
<organism evidence="10 11">
    <name type="scientific">Caenorhabditis bovis</name>
    <dbReference type="NCBI Taxonomy" id="2654633"/>
    <lineage>
        <taxon>Eukaryota</taxon>
        <taxon>Metazoa</taxon>
        <taxon>Ecdysozoa</taxon>
        <taxon>Nematoda</taxon>
        <taxon>Chromadorea</taxon>
        <taxon>Rhabditida</taxon>
        <taxon>Rhabditina</taxon>
        <taxon>Rhabditomorpha</taxon>
        <taxon>Rhabditoidea</taxon>
        <taxon>Rhabditidae</taxon>
        <taxon>Peloderinae</taxon>
        <taxon>Caenorhabditis</taxon>
    </lineage>
</organism>
<evidence type="ECO:0000313" key="10">
    <source>
        <dbReference type="EMBL" id="CAB3410126.1"/>
    </source>
</evidence>
<feature type="transmembrane region" description="Helical" evidence="8">
    <location>
        <begin position="167"/>
        <end position="186"/>
    </location>
</feature>
<protein>
    <recommendedName>
        <fullName evidence="8">Presenilin</fullName>
        <ecNumber evidence="8">3.4.23.-</ecNumber>
    </recommendedName>
</protein>
<keyword evidence="2 8" id="KW-0812">Transmembrane</keyword>
<dbReference type="GO" id="GO:0005789">
    <property type="term" value="C:endoplasmic reticulum membrane"/>
    <property type="evidence" value="ECO:0007669"/>
    <property type="project" value="UniProtKB-SubCell"/>
</dbReference>
<evidence type="ECO:0000256" key="3">
    <source>
        <dbReference type="ARBA" id="ARBA00022824"/>
    </source>
</evidence>
<feature type="transmembrane region" description="Helical" evidence="8">
    <location>
        <begin position="339"/>
        <end position="359"/>
    </location>
</feature>
<evidence type="ECO:0000256" key="1">
    <source>
        <dbReference type="ARBA" id="ARBA00008604"/>
    </source>
</evidence>
<dbReference type="InterPro" id="IPR010463">
    <property type="entry name" value="DUF1057"/>
</dbReference>
<dbReference type="GO" id="GO:0016485">
    <property type="term" value="P:protein processing"/>
    <property type="evidence" value="ECO:0007669"/>
    <property type="project" value="InterPro"/>
</dbReference>
<comment type="function">
    <text evidence="8">Probable subunit of the gamma-secretase complex, an endoprotease complex that catalyzes the intramembrane cleavage of integral membrane proteins such as Notch receptors.</text>
</comment>
<evidence type="ECO:0000256" key="4">
    <source>
        <dbReference type="ARBA" id="ARBA00022976"/>
    </source>
</evidence>
<gene>
    <name evidence="10" type="ORF">CBOVIS_LOCUS11688</name>
</gene>
<keyword evidence="8" id="KW-0645">Protease</keyword>
<keyword evidence="5 8" id="KW-1133">Transmembrane helix</keyword>
<keyword evidence="8" id="KW-0378">Hydrolase</keyword>
<dbReference type="Pfam" id="PF01080">
    <property type="entry name" value="Presenilin"/>
    <property type="match status" value="2"/>
</dbReference>
<keyword evidence="3 8" id="KW-0256">Endoplasmic reticulum</keyword>
<dbReference type="GO" id="GO:0000139">
    <property type="term" value="C:Golgi membrane"/>
    <property type="evidence" value="ECO:0007669"/>
    <property type="project" value="UniProtKB-SubCell"/>
</dbReference>
<dbReference type="GO" id="GO:0007219">
    <property type="term" value="P:Notch signaling pathway"/>
    <property type="evidence" value="ECO:0007669"/>
    <property type="project" value="UniProtKB-KW"/>
</dbReference>
<feature type="transmembrane region" description="Helical" evidence="8">
    <location>
        <begin position="261"/>
        <end position="284"/>
    </location>
</feature>
<dbReference type="AlphaFoldDB" id="A0A8S1FE06"/>
<comment type="domain">
    <text evidence="8">The PAL motif is required for normal active site conformation.</text>
</comment>
<dbReference type="GO" id="GO:0006509">
    <property type="term" value="P:membrane protein ectodomain proteolysis"/>
    <property type="evidence" value="ECO:0007669"/>
    <property type="project" value="TreeGrafter"/>
</dbReference>
<dbReference type="EMBL" id="CADEPM010000010">
    <property type="protein sequence ID" value="CAB3410126.1"/>
    <property type="molecule type" value="Genomic_DNA"/>
</dbReference>
<dbReference type="GO" id="GO:0034205">
    <property type="term" value="P:amyloid-beta formation"/>
    <property type="evidence" value="ECO:0007669"/>
    <property type="project" value="TreeGrafter"/>
</dbReference>
<dbReference type="GO" id="GO:0042500">
    <property type="term" value="F:aspartic endopeptidase activity, intramembrane cleaving"/>
    <property type="evidence" value="ECO:0007669"/>
    <property type="project" value="InterPro"/>
</dbReference>
<dbReference type="SMART" id="SM00730">
    <property type="entry name" value="PSN"/>
    <property type="match status" value="1"/>
</dbReference>
<name>A0A8S1FE06_9PELO</name>
<comment type="subcellular location">
    <subcellularLocation>
        <location evidence="8">Endoplasmic reticulum membrane</location>
        <topology evidence="8">Multi-pass membrane protein</topology>
    </subcellularLocation>
    <subcellularLocation>
        <location evidence="8">Golgi apparatus membrane</location>
        <topology evidence="8">Multi-pass membrane protein</topology>
    </subcellularLocation>
</comment>
<dbReference type="Gene3D" id="1.10.472.100">
    <property type="entry name" value="Presenilin"/>
    <property type="match status" value="1"/>
</dbReference>
<dbReference type="EC" id="3.4.23.-" evidence="8"/>
<feature type="region of interest" description="Disordered" evidence="9">
    <location>
        <begin position="1"/>
        <end position="21"/>
    </location>
</feature>
<dbReference type="InterPro" id="IPR042524">
    <property type="entry name" value="Presenilin_C"/>
</dbReference>
<feature type="transmembrane region" description="Helical" evidence="8">
    <location>
        <begin position="60"/>
        <end position="78"/>
    </location>
</feature>
<feature type="transmembrane region" description="Helical" evidence="8">
    <location>
        <begin position="223"/>
        <end position="241"/>
    </location>
</feature>
<evidence type="ECO:0000256" key="5">
    <source>
        <dbReference type="ARBA" id="ARBA00022989"/>
    </source>
</evidence>
<evidence type="ECO:0000256" key="6">
    <source>
        <dbReference type="ARBA" id="ARBA00023034"/>
    </source>
</evidence>
<keyword evidence="11" id="KW-1185">Reference proteome</keyword>
<evidence type="ECO:0000256" key="9">
    <source>
        <dbReference type="SAM" id="MobiDB-lite"/>
    </source>
</evidence>
<comment type="subunit">
    <text evidence="8">Homodimer.</text>
</comment>
<proteinExistence type="inferred from homology"/>
<evidence type="ECO:0000256" key="8">
    <source>
        <dbReference type="RuleBase" id="RU361148"/>
    </source>
</evidence>
<dbReference type="OrthoDB" id="20287at2759"/>
<evidence type="ECO:0000256" key="2">
    <source>
        <dbReference type="ARBA" id="ARBA00022692"/>
    </source>
</evidence>
<feature type="transmembrane region" description="Helical" evidence="8">
    <location>
        <begin position="365"/>
        <end position="384"/>
    </location>
</feature>
<keyword evidence="4 8" id="KW-0914">Notch signaling pathway</keyword>